<accession>A0AAV1Z8F1</accession>
<reference evidence="1 2" key="1">
    <citation type="submission" date="2024-04" db="EMBL/GenBank/DDBJ databases">
        <authorList>
            <person name="Rising A."/>
            <person name="Reimegard J."/>
            <person name="Sonavane S."/>
            <person name="Akerstrom W."/>
            <person name="Nylinder S."/>
            <person name="Hedman E."/>
            <person name="Kallberg Y."/>
        </authorList>
    </citation>
    <scope>NUCLEOTIDE SEQUENCE [LARGE SCALE GENOMIC DNA]</scope>
</reference>
<keyword evidence="2" id="KW-1185">Reference proteome</keyword>
<sequence>MGWGLYFRGDNSYPEILQCDVQIIAPNDHCSRLYGYNFPDTKLCITGFNEEYSGVCI</sequence>
<dbReference type="SUPFAM" id="SSF50494">
    <property type="entry name" value="Trypsin-like serine proteases"/>
    <property type="match status" value="1"/>
</dbReference>
<evidence type="ECO:0000313" key="1">
    <source>
        <dbReference type="EMBL" id="CAL1266478.1"/>
    </source>
</evidence>
<organism evidence="1 2">
    <name type="scientific">Larinioides sclopetarius</name>
    <dbReference type="NCBI Taxonomy" id="280406"/>
    <lineage>
        <taxon>Eukaryota</taxon>
        <taxon>Metazoa</taxon>
        <taxon>Ecdysozoa</taxon>
        <taxon>Arthropoda</taxon>
        <taxon>Chelicerata</taxon>
        <taxon>Arachnida</taxon>
        <taxon>Araneae</taxon>
        <taxon>Araneomorphae</taxon>
        <taxon>Entelegynae</taxon>
        <taxon>Araneoidea</taxon>
        <taxon>Araneidae</taxon>
        <taxon>Larinioides</taxon>
    </lineage>
</organism>
<gene>
    <name evidence="1" type="ORF">LARSCL_LOCUS3117</name>
</gene>
<dbReference type="AlphaFoldDB" id="A0AAV1Z8F1"/>
<dbReference type="Proteomes" id="UP001497382">
    <property type="component" value="Unassembled WGS sequence"/>
</dbReference>
<protein>
    <submittedName>
        <fullName evidence="1">Uncharacterized protein</fullName>
    </submittedName>
</protein>
<comment type="caution">
    <text evidence="1">The sequence shown here is derived from an EMBL/GenBank/DDBJ whole genome shotgun (WGS) entry which is preliminary data.</text>
</comment>
<dbReference type="Gene3D" id="2.40.10.10">
    <property type="entry name" value="Trypsin-like serine proteases"/>
    <property type="match status" value="1"/>
</dbReference>
<evidence type="ECO:0000313" key="2">
    <source>
        <dbReference type="Proteomes" id="UP001497382"/>
    </source>
</evidence>
<dbReference type="InterPro" id="IPR043504">
    <property type="entry name" value="Peptidase_S1_PA_chymotrypsin"/>
</dbReference>
<dbReference type="InterPro" id="IPR009003">
    <property type="entry name" value="Peptidase_S1_PA"/>
</dbReference>
<feature type="non-terminal residue" evidence="1">
    <location>
        <position position="57"/>
    </location>
</feature>
<name>A0AAV1Z8F1_9ARAC</name>
<proteinExistence type="predicted"/>
<dbReference type="EMBL" id="CAXIEN010000023">
    <property type="protein sequence ID" value="CAL1266478.1"/>
    <property type="molecule type" value="Genomic_DNA"/>
</dbReference>